<dbReference type="GeneID" id="94293420"/>
<feature type="compositionally biased region" description="Polar residues" evidence="4">
    <location>
        <begin position="273"/>
        <end position="286"/>
    </location>
</feature>
<keyword evidence="2 3" id="KW-0067">ATP-binding</keyword>
<feature type="region of interest" description="Disordered" evidence="4">
    <location>
        <begin position="583"/>
        <end position="602"/>
    </location>
</feature>
<feature type="compositionally biased region" description="Polar residues" evidence="4">
    <location>
        <begin position="434"/>
        <end position="445"/>
    </location>
</feature>
<organism evidence="6 7">
    <name type="scientific">Porcisia hertigi</name>
    <dbReference type="NCBI Taxonomy" id="2761500"/>
    <lineage>
        <taxon>Eukaryota</taxon>
        <taxon>Discoba</taxon>
        <taxon>Euglenozoa</taxon>
        <taxon>Kinetoplastea</taxon>
        <taxon>Metakinetoplastina</taxon>
        <taxon>Trypanosomatida</taxon>
        <taxon>Trypanosomatidae</taxon>
        <taxon>Leishmaniinae</taxon>
        <taxon>Porcisia</taxon>
    </lineage>
</organism>
<dbReference type="FunFam" id="3.40.850.10:FF:000336">
    <property type="entry name" value="Kinesin-like protein"/>
    <property type="match status" value="1"/>
</dbReference>
<feature type="region of interest" description="Disordered" evidence="4">
    <location>
        <begin position="143"/>
        <end position="196"/>
    </location>
</feature>
<sequence length="1829" mass="193701">MAQQTDLHSTTLQQPTEGIPPLCASKDGAPPSSLQNTSGDRFEGEQDFLQDASSSPESTNKQKPHPLARRVPTSLHTATDKSLGTSTETTASMSATDIADHSPSQPQRSQHTPGLAVSAGSCSRRTVHKDLATFIEWQSAHDTAATASVAPPKESAGARDPQQQQPAQASVSYATDPTFTGPQKSSAASMRAGQPPVAAFTTKASETPNTYPENPKDQTTVLDSNNAKAGVKSSCVDADPCNPLQEDTEVAEVGALGRHRQQQYDTTVKLPAKSSTATVVSPNAETVDSENVADAAPLLSEPPRRDETRSGKAELDIVAAGDGEEVADGHHRSVRRHTTETQASVQEDDRLAIHETRSATPPLSKSSPARSEGNTTELAATVKGKEEENDGVADGGMTTFVAVRVRPRASLLTHNAALSNAEHDRPRKLHGATLSRQQSANTQAGSKLVKTEPIDADGPNTTEEESCVRVDAASGSILCVPVAAARVSGGANTMETSAANGSAVEQRTRALSFHFDNVFDDRATQEDVMEIIGKRAVARVLQGYNGTVMCYGQSGSGKTHTIAGLNGGVISKRTLRWLASRTASGEALEHHEDDDDDDDDGERMRVAANIGLLPRMLHRLFLELEAKHGGGKRRPNESAAPPPPSSSWQVTLSALELYNENLRDLLPGDLLKEKGKVADKETSHPSAAAHRHSDSGPSVDGRRNSSDDDDDDDEPAASRPTVNTLESNSMAGSPVKRGCSQPPISSSSSAVSMRRSVSQRVGAVGGNPVANRGRLTSHNRTSPATGSSKRASTRWAAQTATREATPLQIRQEVAPARSAGGDTVYIKGLREHRVNDLQEAMEAVQLALKQRHVGSTALNQKSSRSHAFFFVRVEQREHRSLDESKAVSYTRRSTLTLVDLAGSERVGHSGAHGLRLKEAQNINRSLSALGNVMRQLSSASSGSPSNPLMPSSSSGAASLTGPTADPHIPYRDSKLTHILQSNLGGNAITFLLCNISPDLRDAQETISTLRFAKLSKTVKSHAKLNETATCTTDAQAAAAALAKIHQLAGDVAAAQNRLKQLATYTWWLEGHLSYFAAATFQQQYASTLNASAAIGAIPSPPLSHGGGSARGLLHETPRAPRVVCSNSSGGAGNAGVSSLEPLMSLERGIENEERTPLAAAQEWWCLAPRPPSPRVGADDDGEEEVGGGGDKAVEESAYWDSASARALLSPTYPITQRRMELQRKLIAAASALSAGATAGATTLSPRLAAAGTSLMALPYSPAALPRPRSTDSAVGEVESIVSDCAVDDTLLLESVQSMKHGLLTHDSPARGAIKNNAGGDMLAAADAPQSHHHCSTASTAGIGTGRSNSGGMATVQTTGPIGDGVRPTAEKMQTLASHPPEPQREHEHPLGSPLLSLTTGSKRPQPLQSESSVIKAVGAATSHERPTPAASEAYVMELEQANVLLRLRLAEQQRLLREEEGRAHVTESRRSTYVPQPARKGVMKDAPGEPSDVVSVTTASATAMPWPPHYSPVSADASLEAFLARCGFAAMDPLVMRGAEVSPRRLAYMYQHSSSSNPASVRAHCGGGTHEYEHEHLASEDKSEGEKRYRIAARRASTTMSPRDLEGVHGNTACLDRDVKSIDVAGASIGTPRTHSRLGAPVSSSKSSGGINERSGARGDVGFNSGGSDADCASSLTASLMSSAPPLWTTPPQSKQGGCLFTVYDYPPSLMTSARDNDGTAQMARAAVHQRQEEEPRDTPLLNELGAYTTTTTTVDDEDMLFACLSVDSLHQPSTPARGSGEQNRGLLERLRTTFATARALRKHEDFSGLDDMNNLPDMEITAHEHHRQ</sequence>
<dbReference type="PANTHER" id="PTHR24115">
    <property type="entry name" value="KINESIN-RELATED"/>
    <property type="match status" value="1"/>
</dbReference>
<feature type="compositionally biased region" description="Polar residues" evidence="4">
    <location>
        <begin position="74"/>
        <end position="84"/>
    </location>
</feature>
<dbReference type="Pfam" id="PF00225">
    <property type="entry name" value="Kinesin"/>
    <property type="match status" value="2"/>
</dbReference>
<dbReference type="PROSITE" id="PS50067">
    <property type="entry name" value="KINESIN_MOTOR_2"/>
    <property type="match status" value="1"/>
</dbReference>
<keyword evidence="3" id="KW-0505">Motor protein</keyword>
<dbReference type="SMART" id="SM00129">
    <property type="entry name" value="KISc"/>
    <property type="match status" value="1"/>
</dbReference>
<dbReference type="OrthoDB" id="267696at2759"/>
<feature type="compositionally biased region" description="Polar residues" evidence="4">
    <location>
        <begin position="774"/>
        <end position="802"/>
    </location>
</feature>
<comment type="similarity">
    <text evidence="3">Belongs to the TRAFAC class myosin-kinesin ATPase superfamily. Kinesin family.</text>
</comment>
<feature type="region of interest" description="Disordered" evidence="4">
    <location>
        <begin position="1627"/>
        <end position="1665"/>
    </location>
</feature>
<evidence type="ECO:0000256" key="2">
    <source>
        <dbReference type="ARBA" id="ARBA00022840"/>
    </source>
</evidence>
<comment type="caution">
    <text evidence="6">The sequence shown here is derived from an EMBL/GenBank/DDBJ whole genome shotgun (WGS) entry which is preliminary data.</text>
</comment>
<feature type="domain" description="Kinesin motor" evidence="5">
    <location>
        <begin position="398"/>
        <end position="1018"/>
    </location>
</feature>
<feature type="compositionally biased region" description="Polar residues" evidence="4">
    <location>
        <begin position="358"/>
        <end position="378"/>
    </location>
</feature>
<feature type="region of interest" description="Disordered" evidence="4">
    <location>
        <begin position="935"/>
        <end position="965"/>
    </location>
</feature>
<dbReference type="Proteomes" id="UP000674318">
    <property type="component" value="Unassembled WGS sequence"/>
</dbReference>
<feature type="region of interest" description="Disordered" evidence="4">
    <location>
        <begin position="676"/>
        <end position="817"/>
    </location>
</feature>
<feature type="region of interest" description="Disordered" evidence="4">
    <location>
        <begin position="262"/>
        <end position="312"/>
    </location>
</feature>
<feature type="compositionally biased region" description="Polar residues" evidence="4">
    <location>
        <begin position="720"/>
        <end position="731"/>
    </location>
</feature>
<evidence type="ECO:0000313" key="7">
    <source>
        <dbReference type="Proteomes" id="UP000674318"/>
    </source>
</evidence>
<name>A0A837A9J6_9TRYP</name>
<feature type="binding site" evidence="3">
    <location>
        <begin position="552"/>
        <end position="559"/>
    </location>
    <ligand>
        <name>ATP</name>
        <dbReference type="ChEBI" id="CHEBI:30616"/>
    </ligand>
</feature>
<dbReference type="PANTHER" id="PTHR24115:SF1004">
    <property type="entry name" value="KINESIN-LIKE PROTEIN KIF15"/>
    <property type="match status" value="1"/>
</dbReference>
<feature type="region of interest" description="Disordered" evidence="4">
    <location>
        <begin position="416"/>
        <end position="465"/>
    </location>
</feature>
<dbReference type="InterPro" id="IPR027640">
    <property type="entry name" value="Kinesin-like_fam"/>
</dbReference>
<feature type="compositionally biased region" description="Low complexity" evidence="4">
    <location>
        <begin position="1390"/>
        <end position="1401"/>
    </location>
</feature>
<gene>
    <name evidence="6" type="ORF">JKF63_07404</name>
</gene>
<keyword evidence="7" id="KW-1185">Reference proteome</keyword>
<dbReference type="EMBL" id="JAFJZO010000005">
    <property type="protein sequence ID" value="KAG5511441.1"/>
    <property type="molecule type" value="Genomic_DNA"/>
</dbReference>
<accession>A0A837A9J6</accession>
<feature type="region of interest" description="Disordered" evidence="4">
    <location>
        <begin position="628"/>
        <end position="648"/>
    </location>
</feature>
<dbReference type="InterPro" id="IPR036961">
    <property type="entry name" value="Kinesin_motor_dom_sf"/>
</dbReference>
<dbReference type="GO" id="GO:0005871">
    <property type="term" value="C:kinesin complex"/>
    <property type="evidence" value="ECO:0007669"/>
    <property type="project" value="TreeGrafter"/>
</dbReference>
<dbReference type="RefSeq" id="XP_067759653.1">
    <property type="nucleotide sequence ID" value="XM_067903343.1"/>
</dbReference>
<feature type="compositionally biased region" description="Basic and acidic residues" evidence="4">
    <location>
        <begin position="347"/>
        <end position="357"/>
    </location>
</feature>
<feature type="region of interest" description="Disordered" evidence="4">
    <location>
        <begin position="1169"/>
        <end position="1190"/>
    </location>
</feature>
<dbReference type="KEGG" id="phet:94293420"/>
<dbReference type="GO" id="GO:0007018">
    <property type="term" value="P:microtubule-based movement"/>
    <property type="evidence" value="ECO:0007669"/>
    <property type="project" value="InterPro"/>
</dbReference>
<reference evidence="6 7" key="1">
    <citation type="submission" date="2021-02" db="EMBL/GenBank/DDBJ databases">
        <title>Porcisia hertigi Genome sequencing and assembly.</title>
        <authorList>
            <person name="Almutairi H."/>
            <person name="Gatherer D."/>
        </authorList>
    </citation>
    <scope>NUCLEOTIDE SEQUENCE [LARGE SCALE GENOMIC DNA]</scope>
    <source>
        <strain evidence="6 7">C119</strain>
    </source>
</reference>
<evidence type="ECO:0000256" key="4">
    <source>
        <dbReference type="SAM" id="MobiDB-lite"/>
    </source>
</evidence>
<feature type="region of interest" description="Disordered" evidence="4">
    <location>
        <begin position="202"/>
        <end position="221"/>
    </location>
</feature>
<dbReference type="Gene3D" id="3.40.850.10">
    <property type="entry name" value="Kinesin motor domain"/>
    <property type="match status" value="1"/>
</dbReference>
<feature type="compositionally biased region" description="Polar residues" evidence="4">
    <location>
        <begin position="1"/>
        <end position="16"/>
    </location>
</feature>
<dbReference type="InterPro" id="IPR001752">
    <property type="entry name" value="Kinesin_motor_dom"/>
</dbReference>
<evidence type="ECO:0000256" key="1">
    <source>
        <dbReference type="ARBA" id="ARBA00022741"/>
    </source>
</evidence>
<dbReference type="InterPro" id="IPR019821">
    <property type="entry name" value="Kinesin_motor_CS"/>
</dbReference>
<feature type="compositionally biased region" description="Low complexity" evidence="4">
    <location>
        <begin position="85"/>
        <end position="96"/>
    </location>
</feature>
<feature type="region of interest" description="Disordered" evidence="4">
    <location>
        <begin position="327"/>
        <end position="393"/>
    </location>
</feature>
<feature type="compositionally biased region" description="Acidic residues" evidence="4">
    <location>
        <begin position="592"/>
        <end position="601"/>
    </location>
</feature>
<dbReference type="SUPFAM" id="SSF52540">
    <property type="entry name" value="P-loop containing nucleoside triphosphate hydrolases"/>
    <property type="match status" value="1"/>
</dbReference>
<dbReference type="GO" id="GO:0005874">
    <property type="term" value="C:microtubule"/>
    <property type="evidence" value="ECO:0007669"/>
    <property type="project" value="TreeGrafter"/>
</dbReference>
<dbReference type="PROSITE" id="PS00411">
    <property type="entry name" value="KINESIN_MOTOR_1"/>
    <property type="match status" value="1"/>
</dbReference>
<dbReference type="GO" id="GO:0008017">
    <property type="term" value="F:microtubule binding"/>
    <property type="evidence" value="ECO:0007669"/>
    <property type="project" value="InterPro"/>
</dbReference>
<dbReference type="InterPro" id="IPR027417">
    <property type="entry name" value="P-loop_NTPase"/>
</dbReference>
<feature type="compositionally biased region" description="Polar residues" evidence="4">
    <location>
        <begin position="51"/>
        <end position="61"/>
    </location>
</feature>
<keyword evidence="1 3" id="KW-0547">Nucleotide-binding</keyword>
<evidence type="ECO:0000259" key="5">
    <source>
        <dbReference type="PROSITE" id="PS50067"/>
    </source>
</evidence>
<dbReference type="GO" id="GO:0016887">
    <property type="term" value="F:ATP hydrolysis activity"/>
    <property type="evidence" value="ECO:0007669"/>
    <property type="project" value="TreeGrafter"/>
</dbReference>
<feature type="region of interest" description="Disordered" evidence="4">
    <location>
        <begin position="1371"/>
        <end position="1412"/>
    </location>
</feature>
<evidence type="ECO:0000256" key="3">
    <source>
        <dbReference type="PROSITE-ProRule" id="PRU00283"/>
    </source>
</evidence>
<proteinExistence type="inferred from homology"/>
<dbReference type="GO" id="GO:0003777">
    <property type="term" value="F:microtubule motor activity"/>
    <property type="evidence" value="ECO:0007669"/>
    <property type="project" value="InterPro"/>
</dbReference>
<protein>
    <recommendedName>
        <fullName evidence="5">Kinesin motor domain-containing protein</fullName>
    </recommendedName>
</protein>
<feature type="compositionally biased region" description="Polar residues" evidence="4">
    <location>
        <begin position="102"/>
        <end position="112"/>
    </location>
</feature>
<evidence type="ECO:0000313" key="6">
    <source>
        <dbReference type="EMBL" id="KAG5511441.1"/>
    </source>
</evidence>
<feature type="compositionally biased region" description="Low complexity" evidence="4">
    <location>
        <begin position="745"/>
        <end position="761"/>
    </location>
</feature>
<feature type="region of interest" description="Disordered" evidence="4">
    <location>
        <begin position="1"/>
        <end position="122"/>
    </location>
</feature>
<feature type="compositionally biased region" description="Polar residues" evidence="4">
    <location>
        <begin position="170"/>
        <end position="188"/>
    </location>
</feature>
<feature type="compositionally biased region" description="Basic and acidic residues" evidence="4">
    <location>
        <begin position="302"/>
        <end position="312"/>
    </location>
</feature>
<dbReference type="GO" id="GO:0005524">
    <property type="term" value="F:ATP binding"/>
    <property type="evidence" value="ECO:0007669"/>
    <property type="project" value="UniProtKB-UniRule"/>
</dbReference>
<feature type="compositionally biased region" description="Low complexity" evidence="4">
    <location>
        <begin position="937"/>
        <end position="954"/>
    </location>
</feature>